<dbReference type="Proteomes" id="UP001185092">
    <property type="component" value="Unassembled WGS sequence"/>
</dbReference>
<keyword evidence="3" id="KW-1185">Reference proteome</keyword>
<accession>A0AAE3XJA1</accession>
<evidence type="ECO:0000313" key="2">
    <source>
        <dbReference type="EMBL" id="MDR6238776.1"/>
    </source>
</evidence>
<keyword evidence="1" id="KW-0732">Signal</keyword>
<dbReference type="RefSeq" id="WP_309938284.1">
    <property type="nucleotide sequence ID" value="NZ_AP025305.1"/>
</dbReference>
<dbReference type="EMBL" id="JAVDQD010000002">
    <property type="protein sequence ID" value="MDR6238776.1"/>
    <property type="molecule type" value="Genomic_DNA"/>
</dbReference>
<comment type="caution">
    <text evidence="2">The sequence shown here is derived from an EMBL/GenBank/DDBJ whole genome shotgun (WGS) entry which is preliminary data.</text>
</comment>
<feature type="chain" id="PRO_5042056689" evidence="1">
    <location>
        <begin position="22"/>
        <end position="308"/>
    </location>
</feature>
<sequence>MTIRNIFVTTLVLLSASLAVAQETNVSTQVDCVKYLNRQDSLNRIKLEYFKTQILEPAKKSNSIPKSNIEFLEALYSHQNLSWVERESTPTLDKPIFPIFRLEEGQLGIFSFPKYNCYKNERGYTTCDNLSAERKVIFNNLSEENEAVYDPNPELKPNQDAFNKIVSKGEVIVFTSNTKYLDQVVQLSSYADECLEYYHYQLKNQTAEKPLFATRFELKLDIKPNSKIDKKIESQYAKGCYDCSFKYEPVKTFATLEGIDNIFFTYTDTFPLNNQLNNPERTIRMLLKDGTVVILWSESIDLFGCSCL</sequence>
<proteinExistence type="predicted"/>
<protein>
    <submittedName>
        <fullName evidence="2">Uncharacterized protein</fullName>
    </submittedName>
</protein>
<evidence type="ECO:0000313" key="3">
    <source>
        <dbReference type="Proteomes" id="UP001185092"/>
    </source>
</evidence>
<name>A0AAE3XJA1_9BACT</name>
<evidence type="ECO:0000256" key="1">
    <source>
        <dbReference type="SAM" id="SignalP"/>
    </source>
</evidence>
<feature type="signal peptide" evidence="1">
    <location>
        <begin position="1"/>
        <end position="21"/>
    </location>
</feature>
<dbReference type="AlphaFoldDB" id="A0AAE3XJA1"/>
<organism evidence="2 3">
    <name type="scientific">Aureibacter tunicatorum</name>
    <dbReference type="NCBI Taxonomy" id="866807"/>
    <lineage>
        <taxon>Bacteria</taxon>
        <taxon>Pseudomonadati</taxon>
        <taxon>Bacteroidota</taxon>
        <taxon>Cytophagia</taxon>
        <taxon>Cytophagales</taxon>
        <taxon>Persicobacteraceae</taxon>
        <taxon>Aureibacter</taxon>
    </lineage>
</organism>
<reference evidence="2" key="1">
    <citation type="submission" date="2023-07" db="EMBL/GenBank/DDBJ databases">
        <title>Genomic Encyclopedia of Type Strains, Phase IV (KMG-IV): sequencing the most valuable type-strain genomes for metagenomic binning, comparative biology and taxonomic classification.</title>
        <authorList>
            <person name="Goeker M."/>
        </authorList>
    </citation>
    <scope>NUCLEOTIDE SEQUENCE</scope>
    <source>
        <strain evidence="2">DSM 26174</strain>
    </source>
</reference>
<gene>
    <name evidence="2" type="ORF">HNQ88_001813</name>
</gene>